<name>A0ACB9YGF3_9PEZI</name>
<keyword evidence="2" id="KW-1185">Reference proteome</keyword>
<gene>
    <name evidence="1" type="ORF">F4820DRAFT_442199</name>
</gene>
<comment type="caution">
    <text evidence="1">The sequence shown here is derived from an EMBL/GenBank/DDBJ whole genome shotgun (WGS) entry which is preliminary data.</text>
</comment>
<dbReference type="EMBL" id="MU393721">
    <property type="protein sequence ID" value="KAI4858576.1"/>
    <property type="molecule type" value="Genomic_DNA"/>
</dbReference>
<protein>
    <submittedName>
        <fullName evidence="1">Uncharacterized protein</fullName>
    </submittedName>
</protein>
<reference evidence="1 2" key="1">
    <citation type="journal article" date="2022" name="New Phytol.">
        <title>Ecological generalism drives hyperdiversity of secondary metabolite gene clusters in xylarialean endophytes.</title>
        <authorList>
            <person name="Franco M.E.E."/>
            <person name="Wisecaver J.H."/>
            <person name="Arnold A.E."/>
            <person name="Ju Y.M."/>
            <person name="Slot J.C."/>
            <person name="Ahrendt S."/>
            <person name="Moore L.P."/>
            <person name="Eastman K.E."/>
            <person name="Scott K."/>
            <person name="Konkel Z."/>
            <person name="Mondo S.J."/>
            <person name="Kuo A."/>
            <person name="Hayes R.D."/>
            <person name="Haridas S."/>
            <person name="Andreopoulos B."/>
            <person name="Riley R."/>
            <person name="LaButti K."/>
            <person name="Pangilinan J."/>
            <person name="Lipzen A."/>
            <person name="Amirebrahimi M."/>
            <person name="Yan J."/>
            <person name="Adam C."/>
            <person name="Keymanesh K."/>
            <person name="Ng V."/>
            <person name="Louie K."/>
            <person name="Northen T."/>
            <person name="Drula E."/>
            <person name="Henrissat B."/>
            <person name="Hsieh H.M."/>
            <person name="Youens-Clark K."/>
            <person name="Lutzoni F."/>
            <person name="Miadlikowska J."/>
            <person name="Eastwood D.C."/>
            <person name="Hamelin R.C."/>
            <person name="Grigoriev I.V."/>
            <person name="U'Ren J.M."/>
        </authorList>
    </citation>
    <scope>NUCLEOTIDE SEQUENCE [LARGE SCALE GENOMIC DNA]</scope>
    <source>
        <strain evidence="1 2">CBS 119005</strain>
    </source>
</reference>
<organism evidence="1 2">
    <name type="scientific">Hypoxylon rubiginosum</name>
    <dbReference type="NCBI Taxonomy" id="110542"/>
    <lineage>
        <taxon>Eukaryota</taxon>
        <taxon>Fungi</taxon>
        <taxon>Dikarya</taxon>
        <taxon>Ascomycota</taxon>
        <taxon>Pezizomycotina</taxon>
        <taxon>Sordariomycetes</taxon>
        <taxon>Xylariomycetidae</taxon>
        <taxon>Xylariales</taxon>
        <taxon>Hypoxylaceae</taxon>
        <taxon>Hypoxylon</taxon>
    </lineage>
</organism>
<accession>A0ACB9YGF3</accession>
<dbReference type="Proteomes" id="UP001497700">
    <property type="component" value="Unassembled WGS sequence"/>
</dbReference>
<evidence type="ECO:0000313" key="2">
    <source>
        <dbReference type="Proteomes" id="UP001497700"/>
    </source>
</evidence>
<sequence length="92" mass="10558">MYLFLFVIFLRDLSRRLCPHCCACEHVTFGSVHRFWSPGKQALKCIVQNTYLGALPGVEAWGCFREVPRLAGLIFSTRVRNWERTSVSSSSF</sequence>
<evidence type="ECO:0000313" key="1">
    <source>
        <dbReference type="EMBL" id="KAI4858576.1"/>
    </source>
</evidence>
<proteinExistence type="predicted"/>